<dbReference type="Pfam" id="PF06969">
    <property type="entry name" value="HemN_C"/>
    <property type="match status" value="1"/>
</dbReference>
<proteinExistence type="inferred from homology"/>
<accession>A0A3B1BMJ0</accession>
<keyword evidence="4" id="KW-0479">Metal-binding</keyword>
<dbReference type="GO" id="GO:0051539">
    <property type="term" value="F:4 iron, 4 sulfur cluster binding"/>
    <property type="evidence" value="ECO:0007669"/>
    <property type="project" value="InterPro"/>
</dbReference>
<dbReference type="AlphaFoldDB" id="A0A3B1BMJ0"/>
<dbReference type="CDD" id="cd01335">
    <property type="entry name" value="Radical_SAM"/>
    <property type="match status" value="1"/>
</dbReference>
<evidence type="ECO:0000256" key="6">
    <source>
        <dbReference type="ARBA" id="ARBA00023014"/>
    </source>
</evidence>
<dbReference type="NCBIfam" id="TIGR00539">
    <property type="entry name" value="hemN_rel"/>
    <property type="match status" value="1"/>
</dbReference>
<keyword evidence="5" id="KW-0408">Iron</keyword>
<dbReference type="InterPro" id="IPR010723">
    <property type="entry name" value="HemN_C"/>
</dbReference>
<dbReference type="PANTHER" id="PTHR13932">
    <property type="entry name" value="COPROPORPHYRINIGEN III OXIDASE"/>
    <property type="match status" value="1"/>
</dbReference>
<evidence type="ECO:0000256" key="4">
    <source>
        <dbReference type="ARBA" id="ARBA00022723"/>
    </source>
</evidence>
<dbReference type="Gene3D" id="3.20.20.70">
    <property type="entry name" value="Aldolase class I"/>
    <property type="match status" value="1"/>
</dbReference>
<dbReference type="InterPro" id="IPR058240">
    <property type="entry name" value="rSAM_sf"/>
</dbReference>
<dbReference type="SUPFAM" id="SSF102114">
    <property type="entry name" value="Radical SAM enzymes"/>
    <property type="match status" value="1"/>
</dbReference>
<keyword evidence="7" id="KW-0143">Chaperone</keyword>
<dbReference type="EMBL" id="UOFZ01000116">
    <property type="protein sequence ID" value="VAX13423.1"/>
    <property type="molecule type" value="Genomic_DNA"/>
</dbReference>
<dbReference type="InterPro" id="IPR004559">
    <property type="entry name" value="HemW-like"/>
</dbReference>
<name>A0A3B1BMJ0_9ZZZZ</name>
<evidence type="ECO:0000256" key="3">
    <source>
        <dbReference type="ARBA" id="ARBA00022691"/>
    </source>
</evidence>
<organism evidence="9">
    <name type="scientific">hydrothermal vent metagenome</name>
    <dbReference type="NCBI Taxonomy" id="652676"/>
    <lineage>
        <taxon>unclassified sequences</taxon>
        <taxon>metagenomes</taxon>
        <taxon>ecological metagenomes</taxon>
    </lineage>
</organism>
<dbReference type="PANTHER" id="PTHR13932:SF5">
    <property type="entry name" value="RADICAL S-ADENOSYL METHIONINE DOMAIN-CONTAINING PROTEIN 1, MITOCHONDRIAL"/>
    <property type="match status" value="1"/>
</dbReference>
<keyword evidence="2" id="KW-0349">Heme</keyword>
<dbReference type="SFLD" id="SFLDG01082">
    <property type="entry name" value="B12-binding_domain_containing"/>
    <property type="match status" value="1"/>
</dbReference>
<evidence type="ECO:0000313" key="9">
    <source>
        <dbReference type="EMBL" id="VAX13423.1"/>
    </source>
</evidence>
<dbReference type="InterPro" id="IPR006638">
    <property type="entry name" value="Elp3/MiaA/NifB-like_rSAM"/>
</dbReference>
<evidence type="ECO:0000256" key="7">
    <source>
        <dbReference type="ARBA" id="ARBA00023186"/>
    </source>
</evidence>
<dbReference type="InterPro" id="IPR034505">
    <property type="entry name" value="Coproporphyrinogen-III_oxidase"/>
</dbReference>
<comment type="similarity">
    <text evidence="1">Belongs to the anaerobic coproporphyrinogen-III oxidase family. HemW subfamily.</text>
</comment>
<dbReference type="GO" id="GO:0004109">
    <property type="term" value="F:coproporphyrinogen oxidase activity"/>
    <property type="evidence" value="ECO:0007669"/>
    <property type="project" value="InterPro"/>
</dbReference>
<dbReference type="GO" id="GO:0005737">
    <property type="term" value="C:cytoplasm"/>
    <property type="evidence" value="ECO:0007669"/>
    <property type="project" value="InterPro"/>
</dbReference>
<dbReference type="GO" id="GO:0046872">
    <property type="term" value="F:metal ion binding"/>
    <property type="evidence" value="ECO:0007669"/>
    <property type="project" value="UniProtKB-KW"/>
</dbReference>
<evidence type="ECO:0000256" key="1">
    <source>
        <dbReference type="ARBA" id="ARBA00006100"/>
    </source>
</evidence>
<dbReference type="PROSITE" id="PS51918">
    <property type="entry name" value="RADICAL_SAM"/>
    <property type="match status" value="1"/>
</dbReference>
<dbReference type="SFLD" id="SFLDS00029">
    <property type="entry name" value="Radical_SAM"/>
    <property type="match status" value="1"/>
</dbReference>
<dbReference type="InterPro" id="IPR007197">
    <property type="entry name" value="rSAM"/>
</dbReference>
<keyword evidence="6" id="KW-0411">Iron-sulfur</keyword>
<feature type="domain" description="Radical SAM core" evidence="8">
    <location>
        <begin position="7"/>
        <end position="243"/>
    </location>
</feature>
<protein>
    <submittedName>
        <fullName evidence="9">Radical SAM family enzyme, similar to coproporphyrinogen III oxidase, oxygen-independent, clustered with nucleoside-triphosphatase RdgB</fullName>
    </submittedName>
</protein>
<evidence type="ECO:0000256" key="2">
    <source>
        <dbReference type="ARBA" id="ARBA00022617"/>
    </source>
</evidence>
<dbReference type="Pfam" id="PF04055">
    <property type="entry name" value="Radical_SAM"/>
    <property type="match status" value="1"/>
</dbReference>
<keyword evidence="3" id="KW-0949">S-adenosyl-L-methionine</keyword>
<dbReference type="SFLD" id="SFLDF00288">
    <property type="entry name" value="HemN-like__clustered_with_nucl"/>
    <property type="match status" value="1"/>
</dbReference>
<gene>
    <name evidence="9" type="ORF">MNBD_GAMMA24-2344</name>
</gene>
<reference evidence="9" key="1">
    <citation type="submission" date="2018-06" db="EMBL/GenBank/DDBJ databases">
        <authorList>
            <person name="Zhirakovskaya E."/>
        </authorList>
    </citation>
    <scope>NUCLEOTIDE SEQUENCE</scope>
</reference>
<dbReference type="SFLD" id="SFLDG01065">
    <property type="entry name" value="anaerobic_coproporphyrinogen-I"/>
    <property type="match status" value="1"/>
</dbReference>
<dbReference type="InterPro" id="IPR013785">
    <property type="entry name" value="Aldolase_TIM"/>
</dbReference>
<dbReference type="SMART" id="SM00729">
    <property type="entry name" value="Elp3"/>
    <property type="match status" value="1"/>
</dbReference>
<evidence type="ECO:0000256" key="5">
    <source>
        <dbReference type="ARBA" id="ARBA00023004"/>
    </source>
</evidence>
<dbReference type="GO" id="GO:0006779">
    <property type="term" value="P:porphyrin-containing compound biosynthetic process"/>
    <property type="evidence" value="ECO:0007669"/>
    <property type="project" value="InterPro"/>
</dbReference>
<sequence>MISIFNFTSLPSLSLYIHFPWCVRKCPYCDFNSHALKTDLPEAAYIDALVSDLEQELPLIWGRPISSIFLGGGTPSLFSPEALDRLFSSLRARLAFTPDIEITLEANPGAIEQERFNEYRAIGINRLSIGVQSFNDDHLEKLGRIHNCRDAYNAAEAAHAAGLDNFNLDLMFALPQQTLAQSLSDLDEAITLEPTHISWYQLTIEPNTLFHRQLPTLPSDDQSWEMQQQGREKLATAGYTQYEVSAYTRGAQCRHNLNYWHFGDYIGIGAGAHGKISRADTQTISRRWKIKQPAAYLQDADNEKRLGGLQMLSEKDASLEFMMNALRLQQGFPSALFMQHTGLALNTVEQPLREAEELGWIQWRKDQIIPTENGQRFLNNLLGLFLTD</sequence>
<dbReference type="SFLD" id="SFLDF00562">
    <property type="entry name" value="HemN-like__clustered_with_heat"/>
    <property type="match status" value="1"/>
</dbReference>
<evidence type="ECO:0000259" key="8">
    <source>
        <dbReference type="PROSITE" id="PS51918"/>
    </source>
</evidence>